<comment type="caution">
    <text evidence="10">The sequence shown here is derived from an EMBL/GenBank/DDBJ whole genome shotgun (WGS) entry which is preliminary data.</text>
</comment>
<dbReference type="EMBL" id="QLNP01000067">
    <property type="protein sequence ID" value="RAM37697.1"/>
    <property type="molecule type" value="Genomic_DNA"/>
</dbReference>
<evidence type="ECO:0000256" key="7">
    <source>
        <dbReference type="ARBA" id="ARBA00023136"/>
    </source>
</evidence>
<organism evidence="10 11">
    <name type="scientific">Arthrobacter globiformis</name>
    <dbReference type="NCBI Taxonomy" id="1665"/>
    <lineage>
        <taxon>Bacteria</taxon>
        <taxon>Bacillati</taxon>
        <taxon>Actinomycetota</taxon>
        <taxon>Actinomycetes</taxon>
        <taxon>Micrococcales</taxon>
        <taxon>Micrococcaceae</taxon>
        <taxon>Arthrobacter</taxon>
    </lineage>
</organism>
<keyword evidence="3 8" id="KW-0812">Transmembrane</keyword>
<keyword evidence="6" id="KW-0051">Antiviral defense</keyword>
<evidence type="ECO:0000256" key="4">
    <source>
        <dbReference type="ARBA" id="ARBA00022741"/>
    </source>
</evidence>
<evidence type="ECO:0000256" key="5">
    <source>
        <dbReference type="ARBA" id="ARBA00022989"/>
    </source>
</evidence>
<evidence type="ECO:0000256" key="3">
    <source>
        <dbReference type="ARBA" id="ARBA00022692"/>
    </source>
</evidence>
<feature type="transmembrane region" description="Helical" evidence="8">
    <location>
        <begin position="74"/>
        <end position="95"/>
    </location>
</feature>
<evidence type="ECO:0000256" key="8">
    <source>
        <dbReference type="SAM" id="Phobius"/>
    </source>
</evidence>
<keyword evidence="2" id="KW-1003">Cell membrane</keyword>
<dbReference type="InterPro" id="IPR043760">
    <property type="entry name" value="PycTM_dom"/>
</dbReference>
<evidence type="ECO:0000256" key="6">
    <source>
        <dbReference type="ARBA" id="ARBA00023118"/>
    </source>
</evidence>
<dbReference type="Pfam" id="PF18967">
    <property type="entry name" value="PycTM"/>
    <property type="match status" value="1"/>
</dbReference>
<accession>A0A328HGM1</accession>
<name>A0A328HGM1_ARTGO</name>
<reference evidence="10 11" key="1">
    <citation type="submission" date="2018-04" db="EMBL/GenBank/DDBJ databases">
        <title>Bacteria isolated from cave deposits of Manipur.</title>
        <authorList>
            <person name="Sahoo D."/>
            <person name="Sarangthem I."/>
            <person name="Nandeibam J."/>
        </authorList>
    </citation>
    <scope>NUCLEOTIDE SEQUENCE [LARGE SCALE GENOMIC DNA]</scope>
    <source>
        <strain evidence="11">mrc11</strain>
    </source>
</reference>
<dbReference type="Proteomes" id="UP000249166">
    <property type="component" value="Unassembled WGS sequence"/>
</dbReference>
<gene>
    <name evidence="10" type="ORF">DBZ45_08845</name>
</gene>
<feature type="domain" description="Pycsar effector protein" evidence="9">
    <location>
        <begin position="21"/>
        <end position="177"/>
    </location>
</feature>
<dbReference type="OrthoDB" id="3397489at2"/>
<evidence type="ECO:0000256" key="1">
    <source>
        <dbReference type="ARBA" id="ARBA00004236"/>
    </source>
</evidence>
<dbReference type="GO" id="GO:0005886">
    <property type="term" value="C:plasma membrane"/>
    <property type="evidence" value="ECO:0007669"/>
    <property type="project" value="UniProtKB-SubCell"/>
</dbReference>
<dbReference type="GO" id="GO:0051607">
    <property type="term" value="P:defense response to virus"/>
    <property type="evidence" value="ECO:0007669"/>
    <property type="project" value="UniProtKB-KW"/>
</dbReference>
<keyword evidence="5 8" id="KW-1133">Transmembrane helix</keyword>
<proteinExistence type="predicted"/>
<dbReference type="AlphaFoldDB" id="A0A328HGM1"/>
<comment type="subcellular location">
    <subcellularLocation>
        <location evidence="1">Cell membrane</location>
    </subcellularLocation>
</comment>
<feature type="transmembrane region" description="Helical" evidence="8">
    <location>
        <begin position="154"/>
        <end position="177"/>
    </location>
</feature>
<keyword evidence="7 8" id="KW-0472">Membrane</keyword>
<dbReference type="GO" id="GO:0000166">
    <property type="term" value="F:nucleotide binding"/>
    <property type="evidence" value="ECO:0007669"/>
    <property type="project" value="UniProtKB-KW"/>
</dbReference>
<evidence type="ECO:0000259" key="9">
    <source>
        <dbReference type="Pfam" id="PF18967"/>
    </source>
</evidence>
<sequence length="183" mass="20122">MRWDKKPEPPADTSAKDALDTAWRIHGALVDWTGKVDAKASFAFALESAGLGVIVTLSGKDRLFGALEGPWQNISYIVAAVALVLGAGCAMWVVIPRLRATKVGKEWQDNFIYFGHLKYWKPENLPAKIKSTELLPVITNQMVRMSKIAWMKHVLVVISLTLASAAGISLFICTALVRMGWTP</sequence>
<protein>
    <recommendedName>
        <fullName evidence="9">Pycsar effector protein domain-containing protein</fullName>
    </recommendedName>
</protein>
<evidence type="ECO:0000313" key="10">
    <source>
        <dbReference type="EMBL" id="RAM37697.1"/>
    </source>
</evidence>
<evidence type="ECO:0000313" key="11">
    <source>
        <dbReference type="Proteomes" id="UP000249166"/>
    </source>
</evidence>
<keyword evidence="4" id="KW-0547">Nucleotide-binding</keyword>
<evidence type="ECO:0000256" key="2">
    <source>
        <dbReference type="ARBA" id="ARBA00022475"/>
    </source>
</evidence>
<dbReference type="RefSeq" id="WP_111903547.1">
    <property type="nucleotide sequence ID" value="NZ_QLNP01000067.1"/>
</dbReference>